<dbReference type="InterPro" id="IPR001245">
    <property type="entry name" value="Ser-Thr/Tyr_kinase_cat_dom"/>
</dbReference>
<name>A0ABP1E6A0_9APHY</name>
<accession>A0ABP1E6A0</accession>
<dbReference type="InterPro" id="IPR000719">
    <property type="entry name" value="Prot_kinase_dom"/>
</dbReference>
<dbReference type="Gene3D" id="1.10.510.10">
    <property type="entry name" value="Transferase(Phosphotransferase) domain 1"/>
    <property type="match status" value="1"/>
</dbReference>
<dbReference type="EMBL" id="OZ037951">
    <property type="protein sequence ID" value="CAL1715580.1"/>
    <property type="molecule type" value="Genomic_DNA"/>
</dbReference>
<dbReference type="SUPFAM" id="SSF56112">
    <property type="entry name" value="Protein kinase-like (PK-like)"/>
    <property type="match status" value="1"/>
</dbReference>
<evidence type="ECO:0000313" key="3">
    <source>
        <dbReference type="Proteomes" id="UP001497453"/>
    </source>
</evidence>
<feature type="domain" description="Protein kinase" evidence="1">
    <location>
        <begin position="123"/>
        <end position="393"/>
    </location>
</feature>
<protein>
    <recommendedName>
        <fullName evidence="1">Protein kinase domain-containing protein</fullName>
    </recommendedName>
</protein>
<dbReference type="PANTHER" id="PTHR44329:SF289">
    <property type="entry name" value="SERINE_THREONINE-PROTEIN KINASE VIK"/>
    <property type="match status" value="1"/>
</dbReference>
<dbReference type="PANTHER" id="PTHR44329">
    <property type="entry name" value="SERINE/THREONINE-PROTEIN KINASE TNNI3K-RELATED"/>
    <property type="match status" value="1"/>
</dbReference>
<evidence type="ECO:0000259" key="1">
    <source>
        <dbReference type="PROSITE" id="PS50011"/>
    </source>
</evidence>
<proteinExistence type="predicted"/>
<gene>
    <name evidence="2" type="ORF">GFSPODELE1_LOCUS10300</name>
</gene>
<sequence>MNSPCYDLICAGQSSQGVQHCVACHNVLTVDNKQPFCSDHCDAISKDICSIIDQCSPQQNRAMCVSQLQAVGAQEAANVLQNLLEIPAKGHYRRFIRPVLTMLAKETDKIPSKLFITSVEADEWNESNIIMGGFGVVHSGLYKGQPVALKWVRVTSRGDKRAKIQLEKSLYREALTWLNLRHQYILPCLGISRETKPSNCIVSPWMAGGDLRTFITGDCDLTVIKMLISSWLRQIAIGVLYLHMENIAHGDLRCVNVLLDPKNSTICVADFGLAVFADNISQANDSERGGNPNWLAPELNPSLGGLNSSTRPTYQGDIYSYGCVIIELFTQANPSLLISIAVYNEKPLDKEEICGRTSIPIPDGFWSLAKACWFKEPSQRHPMLLLVQTLDQIGTQNLQDFSIGSEHAATIYLEDTAAPSDEAIFNIRVYLGKLPTQVGSLQVDELKLYWHVTQEMHRYIFLKAYALAEDINLIIAAFRTLLELTPGLLETEFWLKTLHREIIWHRKLVQRERDRCVAWTEIWLGPTKRNYPSPRNHEDSLVKIRLRKIILTVQALVRFRQRKPAKPSTPTVSGPVIIDLETTPPEGSFGHFDRKWRAAASFWKEVSDVLEHVLASLDDALAFSADLDLSPDGGFVDDLQPILGTYAPLLVVLKRYCDRVRH</sequence>
<dbReference type="Pfam" id="PF07714">
    <property type="entry name" value="PK_Tyr_Ser-Thr"/>
    <property type="match status" value="1"/>
</dbReference>
<dbReference type="InterPro" id="IPR051681">
    <property type="entry name" value="Ser/Thr_Kinases-Pseudokinases"/>
</dbReference>
<organism evidence="2 3">
    <name type="scientific">Somion occarium</name>
    <dbReference type="NCBI Taxonomy" id="3059160"/>
    <lineage>
        <taxon>Eukaryota</taxon>
        <taxon>Fungi</taxon>
        <taxon>Dikarya</taxon>
        <taxon>Basidiomycota</taxon>
        <taxon>Agaricomycotina</taxon>
        <taxon>Agaricomycetes</taxon>
        <taxon>Polyporales</taxon>
        <taxon>Cerrenaceae</taxon>
        <taxon>Somion</taxon>
    </lineage>
</organism>
<reference evidence="3" key="1">
    <citation type="submission" date="2024-04" db="EMBL/GenBank/DDBJ databases">
        <authorList>
            <person name="Shaw F."/>
            <person name="Minotto A."/>
        </authorList>
    </citation>
    <scope>NUCLEOTIDE SEQUENCE [LARGE SCALE GENOMIC DNA]</scope>
</reference>
<evidence type="ECO:0000313" key="2">
    <source>
        <dbReference type="EMBL" id="CAL1715580.1"/>
    </source>
</evidence>
<keyword evidence="3" id="KW-1185">Reference proteome</keyword>
<dbReference type="InterPro" id="IPR011009">
    <property type="entry name" value="Kinase-like_dom_sf"/>
</dbReference>
<dbReference type="PROSITE" id="PS50011">
    <property type="entry name" value="PROTEIN_KINASE_DOM"/>
    <property type="match status" value="1"/>
</dbReference>
<dbReference type="Proteomes" id="UP001497453">
    <property type="component" value="Chromosome 8"/>
</dbReference>